<dbReference type="EMBL" id="UGYK01000002">
    <property type="protein sequence ID" value="SUI67957.1"/>
    <property type="molecule type" value="Genomic_DNA"/>
</dbReference>
<sequence length="106" mass="10845">MDIIWRMVLCGAGFGLFQSPNNHTIISAAPRNRSGGASGMLGTARLLGQTSGAALVALMFNLFPTSGTHGFADPGPACSLTLAAAVSGLRITQSTAQTAQPSREVK</sequence>
<dbReference type="SUPFAM" id="SSF103473">
    <property type="entry name" value="MFS general substrate transporter"/>
    <property type="match status" value="1"/>
</dbReference>
<gene>
    <name evidence="1" type="ORF">NCTC10211_04284</name>
</gene>
<dbReference type="Proteomes" id="UP000254765">
    <property type="component" value="Unassembled WGS sequence"/>
</dbReference>
<evidence type="ECO:0000313" key="1">
    <source>
        <dbReference type="EMBL" id="SUI67957.1"/>
    </source>
</evidence>
<evidence type="ECO:0000313" key="2">
    <source>
        <dbReference type="Proteomes" id="UP000254765"/>
    </source>
</evidence>
<name>A0A379ZTD7_SERMA</name>
<proteinExistence type="predicted"/>
<organism evidence="1 2">
    <name type="scientific">Serratia marcescens</name>
    <dbReference type="NCBI Taxonomy" id="615"/>
    <lineage>
        <taxon>Bacteria</taxon>
        <taxon>Pseudomonadati</taxon>
        <taxon>Pseudomonadota</taxon>
        <taxon>Gammaproteobacteria</taxon>
        <taxon>Enterobacterales</taxon>
        <taxon>Yersiniaceae</taxon>
        <taxon>Serratia</taxon>
    </lineage>
</organism>
<dbReference type="Gene3D" id="1.20.1250.20">
    <property type="entry name" value="MFS general substrate transporter like domains"/>
    <property type="match status" value="1"/>
</dbReference>
<accession>A0A379ZTD7</accession>
<dbReference type="InterPro" id="IPR036259">
    <property type="entry name" value="MFS_trans_sf"/>
</dbReference>
<dbReference type="AlphaFoldDB" id="A0A379ZTD7"/>
<protein>
    <submittedName>
        <fullName evidence="1">Uncharacterized protein</fullName>
    </submittedName>
</protein>
<reference evidence="1 2" key="1">
    <citation type="submission" date="2018-06" db="EMBL/GenBank/DDBJ databases">
        <authorList>
            <consortium name="Pathogen Informatics"/>
            <person name="Doyle S."/>
        </authorList>
    </citation>
    <scope>NUCLEOTIDE SEQUENCE [LARGE SCALE GENOMIC DNA]</scope>
    <source>
        <strain evidence="1 2">NCTC10211</strain>
    </source>
</reference>